<dbReference type="GO" id="GO:0045296">
    <property type="term" value="F:cadherin binding"/>
    <property type="evidence" value="ECO:0007669"/>
    <property type="project" value="InterPro"/>
</dbReference>
<dbReference type="GO" id="GO:0007266">
    <property type="term" value="P:Rho protein signal transduction"/>
    <property type="evidence" value="ECO:0007669"/>
    <property type="project" value="InterPro"/>
</dbReference>
<evidence type="ECO:0000256" key="4">
    <source>
        <dbReference type="SAM" id="Coils"/>
    </source>
</evidence>
<organism evidence="5 6">
    <name type="scientific">Onchocerca volvulus</name>
    <dbReference type="NCBI Taxonomy" id="6282"/>
    <lineage>
        <taxon>Eukaryota</taxon>
        <taxon>Metazoa</taxon>
        <taxon>Ecdysozoa</taxon>
        <taxon>Nematoda</taxon>
        <taxon>Chromadorea</taxon>
        <taxon>Rhabditida</taxon>
        <taxon>Spirurina</taxon>
        <taxon>Spiruromorpha</taxon>
        <taxon>Filarioidea</taxon>
        <taxon>Onchocercidae</taxon>
        <taxon>Onchocerca</taxon>
    </lineage>
</organism>
<dbReference type="PANTHER" id="PTHR46342:SF1">
    <property type="entry name" value="ALPHA-CATULIN"/>
    <property type="match status" value="1"/>
</dbReference>
<evidence type="ECO:0000256" key="3">
    <source>
        <dbReference type="ARBA" id="ARBA00022490"/>
    </source>
</evidence>
<dbReference type="GO" id="GO:0005886">
    <property type="term" value="C:plasma membrane"/>
    <property type="evidence" value="ECO:0007669"/>
    <property type="project" value="EnsemblMetazoa"/>
</dbReference>
<dbReference type="InterPro" id="IPR006077">
    <property type="entry name" value="Vinculin/catenin"/>
</dbReference>
<sequence length="872" mass="97931">MGSTLLNGAVNPSYTFDPQNLEIKTKSVEQTLVPLVTQITTLVNFKESYLSSGKKRSEKALRSALKIGSAVEAAIERFVVVGETIADENPDIQPEMYDACHEARLAGASIANLNGCLTDDAAIDKSILVRAARQLLFSVTRVLLLADRVLVKHILRSEDKIAFSLVKLENTTNFTDFVKIFTEFGSDMVDLAHRSGDRQNDLKNEKRRGQMAVARTMLERLTMLLLTSNKTLLRHPDSDSARQCRNGVFQQMRLALQLIALCVSDGVMHFDATHFTSPSSDEVLDIGMQLTANAAIRRLMEMLEMVRMTCNVGTVTRERLISALDSLCEMTQDFTDSAYTPHHHREQILDFLEECRFEMTNLIQPDIANEPLRNESIEVSVERLSRRLKDLRKQLQIVAMEQISEVLRANEDQVILSSIKACSVSGDIDGVEKFLEQFREHSEHIQEVCRLLHHISLTDGLHVATGHAERNLRSLAPLTLLAGRTLCIHPSSRIARENVEVFCDTWAQCVNDLSRLAKETDAAASGRLAAEKQAYMSLPRPGVSQSTIENHRSDCVPSPLSTISSPTSDRSFNLPFQKCLTSSHSHAEDQFHSDSLELVRHLKNAVEPMEQFCRFIEDTCSSNTNRPFTADINFQCILDDLHDEINKKHGTTQKPTKPITLNVEDQQKIAKVGLEMKLLTSEVDAEAEKWDEYAENDIVRRAKAMSSMAYNMYLFTRGEGPLKTTHDLFTQAEFFAEQANKMYKAVQEFSCEVPGSAEKNDLSTILEKIPIHCQQLQVLVKSPTVGKPATFSKVDSVIQETKDLMNEIAKLVTACFVCATKFTIEFHGSSIPRQTIDDGEFAQRSSRESTLWRRTPSMRRVTQAPVVQVCSR</sequence>
<keyword evidence="6" id="KW-1185">Reference proteome</keyword>
<evidence type="ECO:0000256" key="1">
    <source>
        <dbReference type="ARBA" id="ARBA00004496"/>
    </source>
</evidence>
<evidence type="ECO:0000313" key="5">
    <source>
        <dbReference type="EnsemblMetazoa" id="OVOC1094.1"/>
    </source>
</evidence>
<dbReference type="PRINTS" id="PR00805">
    <property type="entry name" value="ALPHACATENIN"/>
</dbReference>
<keyword evidence="4" id="KW-0175">Coiled coil</keyword>
<proteinExistence type="inferred from homology"/>
<evidence type="ECO:0000313" key="6">
    <source>
        <dbReference type="Proteomes" id="UP000024404"/>
    </source>
</evidence>
<dbReference type="GO" id="GO:0051015">
    <property type="term" value="F:actin filament binding"/>
    <property type="evidence" value="ECO:0007669"/>
    <property type="project" value="InterPro"/>
</dbReference>
<comment type="subcellular location">
    <subcellularLocation>
        <location evidence="1">Cytoplasm</location>
    </subcellularLocation>
</comment>
<dbReference type="SUPFAM" id="SSF47220">
    <property type="entry name" value="alpha-catenin/vinculin-like"/>
    <property type="match status" value="3"/>
</dbReference>
<dbReference type="PANTHER" id="PTHR46342">
    <property type="entry name" value="ALPHA-CATULIN"/>
    <property type="match status" value="1"/>
</dbReference>
<dbReference type="EnsemblMetazoa" id="OVOC1094.1">
    <property type="protein sequence ID" value="OVOC1094.1"/>
    <property type="gene ID" value="WBGene00237903"/>
</dbReference>
<comment type="similarity">
    <text evidence="2">Belongs to the vinculin/alpha-catenin family.</text>
</comment>
<evidence type="ECO:0008006" key="7">
    <source>
        <dbReference type="Google" id="ProtNLM"/>
    </source>
</evidence>
<dbReference type="GO" id="GO:0007155">
    <property type="term" value="P:cell adhesion"/>
    <property type="evidence" value="ECO:0007669"/>
    <property type="project" value="InterPro"/>
</dbReference>
<dbReference type="AlphaFoldDB" id="A0A8R1XKW9"/>
<dbReference type="OMA" id="DQQKMAK"/>
<dbReference type="Gene3D" id="1.20.120.230">
    <property type="entry name" value="Alpha-catenin/vinculin-like"/>
    <property type="match status" value="4"/>
</dbReference>
<accession>A0A8R1XKW9</accession>
<dbReference type="Proteomes" id="UP000024404">
    <property type="component" value="Unassembled WGS sequence"/>
</dbReference>
<keyword evidence="3" id="KW-0963">Cytoplasm</keyword>
<dbReference type="EMBL" id="CMVM020000024">
    <property type="status" value="NOT_ANNOTATED_CDS"/>
    <property type="molecule type" value="Genomic_DNA"/>
</dbReference>
<dbReference type="GO" id="GO:0055120">
    <property type="term" value="C:striated muscle dense body"/>
    <property type="evidence" value="ECO:0007669"/>
    <property type="project" value="EnsemblMetazoa"/>
</dbReference>
<dbReference type="GO" id="GO:0040012">
    <property type="term" value="P:regulation of locomotion"/>
    <property type="evidence" value="ECO:0007669"/>
    <property type="project" value="EnsemblMetazoa"/>
</dbReference>
<dbReference type="InterPro" id="IPR001033">
    <property type="entry name" value="Alpha_catenin"/>
</dbReference>
<evidence type="ECO:0000256" key="2">
    <source>
        <dbReference type="ARBA" id="ARBA00008376"/>
    </source>
</evidence>
<dbReference type="InterPro" id="IPR030045">
    <property type="entry name" value="CTNNAL1"/>
</dbReference>
<dbReference type="InterPro" id="IPR036723">
    <property type="entry name" value="Alpha-catenin/vinculin-like_sf"/>
</dbReference>
<dbReference type="Pfam" id="PF01044">
    <property type="entry name" value="Vinculin"/>
    <property type="match status" value="2"/>
</dbReference>
<feature type="coiled-coil region" evidence="4">
    <location>
        <begin position="374"/>
        <end position="401"/>
    </location>
</feature>
<reference evidence="5" key="2">
    <citation type="submission" date="2022-06" db="UniProtKB">
        <authorList>
            <consortium name="EnsemblMetazoa"/>
        </authorList>
    </citation>
    <scope>IDENTIFICATION</scope>
</reference>
<name>A0A8R1XKW9_ONCVO</name>
<protein>
    <recommendedName>
        <fullName evidence="7">Alpha-catulin</fullName>
    </recommendedName>
</protein>
<reference evidence="6" key="1">
    <citation type="submission" date="2013-10" db="EMBL/GenBank/DDBJ databases">
        <title>Genome sequencing of Onchocerca volvulus.</title>
        <authorList>
            <person name="Cotton J."/>
            <person name="Tsai J."/>
            <person name="Stanley E."/>
            <person name="Tracey A."/>
            <person name="Holroyd N."/>
            <person name="Lustigman S."/>
            <person name="Berriman M."/>
        </authorList>
    </citation>
    <scope>NUCLEOTIDE SEQUENCE</scope>
</reference>